<evidence type="ECO:0000256" key="6">
    <source>
        <dbReference type="SAM" id="Phobius"/>
    </source>
</evidence>
<dbReference type="GO" id="GO:0005886">
    <property type="term" value="C:plasma membrane"/>
    <property type="evidence" value="ECO:0007669"/>
    <property type="project" value="TreeGrafter"/>
</dbReference>
<evidence type="ECO:0000313" key="8">
    <source>
        <dbReference type="EMBL" id="ACG76598.1"/>
    </source>
</evidence>
<keyword evidence="5 6" id="KW-0472">Membrane</keyword>
<evidence type="ECO:0000259" key="7">
    <source>
        <dbReference type="Pfam" id="PF04138"/>
    </source>
</evidence>
<dbReference type="KEGG" id="pzu:PHZ_c0184"/>
<comment type="subcellular location">
    <subcellularLocation>
        <location evidence="1">Membrane</location>
        <topology evidence="1">Multi-pass membrane protein</topology>
    </subcellularLocation>
</comment>
<dbReference type="RefSeq" id="WP_012520746.1">
    <property type="nucleotide sequence ID" value="NC_011144.1"/>
</dbReference>
<keyword evidence="4 6" id="KW-1133">Transmembrane helix</keyword>
<feature type="transmembrane region" description="Helical" evidence="6">
    <location>
        <begin position="102"/>
        <end position="125"/>
    </location>
</feature>
<dbReference type="STRING" id="450851.PHZ_c0184"/>
<feature type="transmembrane region" description="Helical" evidence="6">
    <location>
        <begin position="40"/>
        <end position="61"/>
    </location>
</feature>
<dbReference type="EMBL" id="CP000747">
    <property type="protein sequence ID" value="ACG76598.1"/>
    <property type="molecule type" value="Genomic_DNA"/>
</dbReference>
<feature type="domain" description="GtrA/DPMS transmembrane" evidence="7">
    <location>
        <begin position="13"/>
        <end position="126"/>
    </location>
</feature>
<dbReference type="PANTHER" id="PTHR38459:SF1">
    <property type="entry name" value="PROPHAGE BACTOPRENOL-LINKED GLUCOSE TRANSLOCASE HOMOLOG"/>
    <property type="match status" value="1"/>
</dbReference>
<evidence type="ECO:0000256" key="3">
    <source>
        <dbReference type="ARBA" id="ARBA00022692"/>
    </source>
</evidence>
<reference evidence="8 9" key="1">
    <citation type="journal article" date="2008" name="BMC Genomics">
        <title>Complete genome of Phenylobacterium zucineum - a novel facultative intracellular bacterium isolated from human erythroleukemia cell line K562.</title>
        <authorList>
            <person name="Luo Y."/>
            <person name="Xu X."/>
            <person name="Ding Z."/>
            <person name="Liu Z."/>
            <person name="Zhang B."/>
            <person name="Yan Z."/>
            <person name="Sun J."/>
            <person name="Hu S."/>
            <person name="Hu X."/>
        </authorList>
    </citation>
    <scope>NUCLEOTIDE SEQUENCE [LARGE SCALE GENOMIC DNA]</scope>
    <source>
        <strain evidence="8 9">HLK1</strain>
    </source>
</reference>
<dbReference type="OrthoDB" id="7605524at2"/>
<feature type="transmembrane region" description="Helical" evidence="6">
    <location>
        <begin position="73"/>
        <end position="90"/>
    </location>
</feature>
<gene>
    <name evidence="8" type="ordered locus">PHZ_c0184</name>
</gene>
<evidence type="ECO:0000256" key="1">
    <source>
        <dbReference type="ARBA" id="ARBA00004141"/>
    </source>
</evidence>
<name>B4RCJ9_PHEZH</name>
<organism evidence="8 9">
    <name type="scientific">Phenylobacterium zucineum (strain HLK1)</name>
    <dbReference type="NCBI Taxonomy" id="450851"/>
    <lineage>
        <taxon>Bacteria</taxon>
        <taxon>Pseudomonadati</taxon>
        <taxon>Pseudomonadota</taxon>
        <taxon>Alphaproteobacteria</taxon>
        <taxon>Caulobacterales</taxon>
        <taxon>Caulobacteraceae</taxon>
        <taxon>Phenylobacterium</taxon>
    </lineage>
</organism>
<evidence type="ECO:0000256" key="5">
    <source>
        <dbReference type="ARBA" id="ARBA00023136"/>
    </source>
</evidence>
<sequence length="130" mass="13680">MSARILARQGVLFAIFGVIATGVHVTVALAAHHLAGASPLVANFLGYACAVGVSYFGNARVTFGRDALHGGQFARFLTVSLAGLALNQGITHLVADRLGQPFWLALAITVLTVPPATFVASRLWAFRHRG</sequence>
<evidence type="ECO:0000313" key="9">
    <source>
        <dbReference type="Proteomes" id="UP000001868"/>
    </source>
</evidence>
<dbReference type="PANTHER" id="PTHR38459">
    <property type="entry name" value="PROPHAGE BACTOPRENOL-LINKED GLUCOSE TRANSLOCASE HOMOLOG"/>
    <property type="match status" value="1"/>
</dbReference>
<evidence type="ECO:0000256" key="4">
    <source>
        <dbReference type="ARBA" id="ARBA00022989"/>
    </source>
</evidence>
<dbReference type="eggNOG" id="COG2246">
    <property type="taxonomic scope" value="Bacteria"/>
</dbReference>
<protein>
    <submittedName>
        <fullName evidence="8">GtrA-like protein</fullName>
    </submittedName>
</protein>
<keyword evidence="3 6" id="KW-0812">Transmembrane</keyword>
<accession>B4RCJ9</accession>
<dbReference type="GO" id="GO:0000271">
    <property type="term" value="P:polysaccharide biosynthetic process"/>
    <property type="evidence" value="ECO:0007669"/>
    <property type="project" value="InterPro"/>
</dbReference>
<dbReference type="HOGENOM" id="CLU_083873_6_5_5"/>
<proteinExistence type="inferred from homology"/>
<evidence type="ECO:0000256" key="2">
    <source>
        <dbReference type="ARBA" id="ARBA00009399"/>
    </source>
</evidence>
<dbReference type="Pfam" id="PF04138">
    <property type="entry name" value="GtrA_DPMS_TM"/>
    <property type="match status" value="1"/>
</dbReference>
<keyword evidence="9" id="KW-1185">Reference proteome</keyword>
<dbReference type="InterPro" id="IPR007267">
    <property type="entry name" value="GtrA_DPMS_TM"/>
</dbReference>
<dbReference type="InterPro" id="IPR051401">
    <property type="entry name" value="GtrA_CellWall_Glycosyl"/>
</dbReference>
<dbReference type="Proteomes" id="UP000001868">
    <property type="component" value="Chromosome"/>
</dbReference>
<comment type="similarity">
    <text evidence="2">Belongs to the GtrA family.</text>
</comment>
<dbReference type="AlphaFoldDB" id="B4RCJ9"/>